<proteinExistence type="predicted"/>
<name>A0A1Q9C9D3_SYMMI</name>
<dbReference type="EMBL" id="LSRX01001472">
    <property type="protein sequence ID" value="OLP79530.1"/>
    <property type="molecule type" value="Genomic_DNA"/>
</dbReference>
<keyword evidence="3" id="KW-1185">Reference proteome</keyword>
<feature type="region of interest" description="Disordered" evidence="1">
    <location>
        <begin position="492"/>
        <end position="513"/>
    </location>
</feature>
<dbReference type="AlphaFoldDB" id="A0A1Q9C9D3"/>
<dbReference type="PANTHER" id="PTHR33050">
    <property type="entry name" value="REVERSE TRANSCRIPTASE DOMAIN-CONTAINING PROTEIN"/>
    <property type="match status" value="1"/>
</dbReference>
<accession>A0A1Q9C9D3</accession>
<evidence type="ECO:0000256" key="1">
    <source>
        <dbReference type="SAM" id="MobiDB-lite"/>
    </source>
</evidence>
<dbReference type="OrthoDB" id="443669at2759"/>
<evidence type="ECO:0000313" key="3">
    <source>
        <dbReference type="Proteomes" id="UP000186817"/>
    </source>
</evidence>
<protein>
    <recommendedName>
        <fullName evidence="4">Reverse transcriptase domain-containing protein</fullName>
    </recommendedName>
</protein>
<dbReference type="PANTHER" id="PTHR33050:SF7">
    <property type="entry name" value="RIBONUCLEASE H"/>
    <property type="match status" value="1"/>
</dbReference>
<organism evidence="2 3">
    <name type="scientific">Symbiodinium microadriaticum</name>
    <name type="common">Dinoflagellate</name>
    <name type="synonym">Zooxanthella microadriatica</name>
    <dbReference type="NCBI Taxonomy" id="2951"/>
    <lineage>
        <taxon>Eukaryota</taxon>
        <taxon>Sar</taxon>
        <taxon>Alveolata</taxon>
        <taxon>Dinophyceae</taxon>
        <taxon>Suessiales</taxon>
        <taxon>Symbiodiniaceae</taxon>
        <taxon>Symbiodinium</taxon>
    </lineage>
</organism>
<gene>
    <name evidence="2" type="ORF">AK812_SmicGene40163</name>
</gene>
<comment type="caution">
    <text evidence="2">The sequence shown here is derived from an EMBL/GenBank/DDBJ whole genome shotgun (WGS) entry which is preliminary data.</text>
</comment>
<evidence type="ECO:0000313" key="2">
    <source>
        <dbReference type="EMBL" id="OLP79530.1"/>
    </source>
</evidence>
<dbReference type="InterPro" id="IPR043502">
    <property type="entry name" value="DNA/RNA_pol_sf"/>
</dbReference>
<evidence type="ECO:0008006" key="4">
    <source>
        <dbReference type="Google" id="ProtNLM"/>
    </source>
</evidence>
<reference evidence="2 3" key="1">
    <citation type="submission" date="2016-02" db="EMBL/GenBank/DDBJ databases">
        <title>Genome analysis of coral dinoflagellate symbionts highlights evolutionary adaptations to a symbiotic lifestyle.</title>
        <authorList>
            <person name="Aranda M."/>
            <person name="Li Y."/>
            <person name="Liew Y.J."/>
            <person name="Baumgarten S."/>
            <person name="Simakov O."/>
            <person name="Wilson M."/>
            <person name="Piel J."/>
            <person name="Ashoor H."/>
            <person name="Bougouffa S."/>
            <person name="Bajic V.B."/>
            <person name="Ryu T."/>
            <person name="Ravasi T."/>
            <person name="Bayer T."/>
            <person name="Micklem G."/>
            <person name="Kim H."/>
            <person name="Bhak J."/>
            <person name="Lajeunesse T.C."/>
            <person name="Voolstra C.R."/>
        </authorList>
    </citation>
    <scope>NUCLEOTIDE SEQUENCE [LARGE SCALE GENOMIC DNA]</scope>
    <source>
        <strain evidence="2 3">CCMP2467</strain>
    </source>
</reference>
<dbReference type="InterPro" id="IPR052055">
    <property type="entry name" value="Hepadnavirus_pol/RT"/>
</dbReference>
<dbReference type="SUPFAM" id="SSF56672">
    <property type="entry name" value="DNA/RNA polymerases"/>
    <property type="match status" value="1"/>
</dbReference>
<dbReference type="Proteomes" id="UP000186817">
    <property type="component" value="Unassembled WGS sequence"/>
</dbReference>
<sequence length="1120" mass="124708">VWICPPLSAEAELVEPPPGSSSKLTQLPASTLGEQVETWHRATSFPCDSHHCTMPWQGDRWVLTAYTCRDISTFPRSQQVHLRSLGFPLLIVTEQQARPAQIPATVTPHMEFFLDLCCGASAPLSSSLAHVGIHCLQVDLLAAEGLDMLSDATYDSLLRLAFSGVVRYAHASPPCRDYSRLKLRPGGPAAIRTPEFLNGVPGNSTAQQERVMSSQKLLYRCVCILRAAFSSGTHISLEQPTNAMSWLEPFLRDMLSEVQASLVNIPACTVGQDIAKSWLFACSFPAMRQLAGTCEHRDSHPSMAGLQDSSGAFLSQRTAEYPEALAQRFRSCILPLFNQPSAPEAPPTCSLSFALACVPRKPRSMPPTAAQDGGGIYSLPDWSDGPRYQEDKLHDLRTEWQRWLLEKHLPARLQQHVAEQKENPLFTKEETAWLRDSFKRFSEKSSTASDWDFSIKSGQPYCLAALERLSTLLGDKDTSLFPALQQGVPTGFDKDIPRSHTLRPRRESEPDSGHDLLICEGNWQGAEAEPGLLQELIQEEIDSGFLEEMPSLEAAYARWGKERVAVGKVNIVKAPGRSARLVIDNSVCNTNQNCFVPEQFSLPSLQDIEAAFPPREDPEPVSAFSLDVKGAHKTTLVREQDRGLLGLRQQDRLFFYRVCPFGATFSSHWFARLGGFFVRSLHLLLWLSHILMLYVDDLLLWQNATVLPLSASLTLAFCSCFGIPLSWRKLQMGPVITWIGWELDFTAGCFTLPASKRIKLLTLLQECLHHRLVSKKALDKLLGLLQWILHGFPALRPWLSSIYEDMHRPLGTNISVSPTAWPRLADFLDDNLRFTLSPPGLGICAGSTLLSARHISLQCKADLAAVPISSKRIWVRVSDPTSSRRRLSLESRETLEFFVHLSSSEWRPRPLRGPPNATATSAADAFGKGEDCGVGGWLQFPSGRLVWFSQRYKVSNFTKLGLPMKPDANLDISSYETLAQCFTLFAFWKSQGSGRLALKLPALSDNSGAESVCNKLYTSKVPLNSFVRKLSMWSSLTGISLDCSHISGEKNDDADLLSRWDGHAPLPLHFQHAERIEISLEEFWSLHFNVSIFPADTFLLWDLPAANTLGPSPHMSKKRK</sequence>
<feature type="non-terminal residue" evidence="2">
    <location>
        <position position="1"/>
    </location>
</feature>